<feature type="region of interest" description="Disordered" evidence="1">
    <location>
        <begin position="323"/>
        <end position="351"/>
    </location>
</feature>
<organism evidence="3 4">
    <name type="scientific">Pseudomonas fluorescens</name>
    <dbReference type="NCBI Taxonomy" id="294"/>
    <lineage>
        <taxon>Bacteria</taxon>
        <taxon>Pseudomonadati</taxon>
        <taxon>Pseudomonadota</taxon>
        <taxon>Gammaproteobacteria</taxon>
        <taxon>Pseudomonadales</taxon>
        <taxon>Pseudomonadaceae</taxon>
        <taxon>Pseudomonas</taxon>
    </lineage>
</organism>
<gene>
    <name evidence="3" type="ORF">CFN16_27115</name>
</gene>
<sequence>MVSRCFWHEEVRPVGQKWPWVPVLQRDELFSSWLIRCALCNACDALEIAHHIWPQRRIWTGDCDLGICSLCLGELQERSGIPSTALIQSSLVPVCRLMGLKLPPAGVTPWVLSLGGRNLRRAGGLQYCPCCFAESPFYRLQWRLAWFTCCPDHGVKLRDSCPHCSAVISPHRLDYRAHNLTRCHECAELLAEVDTQDAATDELQLIRQAELILQGGPVDLNWPCMSIAERFSLLKGLFRLVRALAISPSAAGQQFLTALDVDIASLTPTVDAGLKLECLSNAERSHLLSAVSRILSAGSDRFRAAAENAQLCPSIRDAASSSAQLSQLMPQRPSRPYVRTLPSSSQRPRSPRSVLKAWLRFKRKALRSTAVQVGHCEGPAV</sequence>
<dbReference type="Proteomes" id="UP000254535">
    <property type="component" value="Chromosome"/>
</dbReference>
<evidence type="ECO:0000256" key="1">
    <source>
        <dbReference type="SAM" id="MobiDB-lite"/>
    </source>
</evidence>
<accession>A0A345V4M1</accession>
<feature type="domain" description="TniQ" evidence="2">
    <location>
        <begin position="19"/>
        <end position="157"/>
    </location>
</feature>
<evidence type="ECO:0000313" key="4">
    <source>
        <dbReference type="Proteomes" id="UP000254535"/>
    </source>
</evidence>
<evidence type="ECO:0000259" key="2">
    <source>
        <dbReference type="Pfam" id="PF06527"/>
    </source>
</evidence>
<evidence type="ECO:0000313" key="3">
    <source>
        <dbReference type="EMBL" id="AXJ07673.1"/>
    </source>
</evidence>
<dbReference type="AlphaFoldDB" id="A0A345V4M1"/>
<dbReference type="Pfam" id="PF06527">
    <property type="entry name" value="TniQ"/>
    <property type="match status" value="1"/>
</dbReference>
<dbReference type="EMBL" id="CP022313">
    <property type="protein sequence ID" value="AXJ07673.1"/>
    <property type="molecule type" value="Genomic_DNA"/>
</dbReference>
<feature type="compositionally biased region" description="Low complexity" evidence="1">
    <location>
        <begin position="342"/>
        <end position="351"/>
    </location>
</feature>
<dbReference type="InterPro" id="IPR009492">
    <property type="entry name" value="TniQ"/>
</dbReference>
<reference evidence="3 4" key="1">
    <citation type="submission" date="2017-07" db="EMBL/GenBank/DDBJ databases">
        <title>Genome sequence of Pseudomonas NEP1.</title>
        <authorList>
            <person name="Nascimento F.X."/>
        </authorList>
    </citation>
    <scope>NUCLEOTIDE SEQUENCE [LARGE SCALE GENOMIC DNA]</scope>
    <source>
        <strain evidence="3 4">NEP1</strain>
    </source>
</reference>
<protein>
    <recommendedName>
        <fullName evidence="2">TniQ domain-containing protein</fullName>
    </recommendedName>
</protein>
<proteinExistence type="predicted"/>
<name>A0A345V4M1_PSEFL</name>